<organism evidence="2 3">
    <name type="scientific">Bionectria ochroleuca</name>
    <name type="common">Gliocladium roseum</name>
    <dbReference type="NCBI Taxonomy" id="29856"/>
    <lineage>
        <taxon>Eukaryota</taxon>
        <taxon>Fungi</taxon>
        <taxon>Dikarya</taxon>
        <taxon>Ascomycota</taxon>
        <taxon>Pezizomycotina</taxon>
        <taxon>Sordariomycetes</taxon>
        <taxon>Hypocreomycetidae</taxon>
        <taxon>Hypocreales</taxon>
        <taxon>Bionectriaceae</taxon>
        <taxon>Clonostachys</taxon>
    </lineage>
</organism>
<dbReference type="Proteomes" id="UP000766486">
    <property type="component" value="Unassembled WGS sequence"/>
</dbReference>
<dbReference type="SUPFAM" id="SSF54695">
    <property type="entry name" value="POZ domain"/>
    <property type="match status" value="1"/>
</dbReference>
<comment type="caution">
    <text evidence="2">The sequence shown here is derived from an EMBL/GenBank/DDBJ whole genome shotgun (WGS) entry which is preliminary data.</text>
</comment>
<dbReference type="InterPro" id="IPR000210">
    <property type="entry name" value="BTB/POZ_dom"/>
</dbReference>
<dbReference type="EMBL" id="CABFNS010000757">
    <property type="protein sequence ID" value="VUC26791.1"/>
    <property type="molecule type" value="Genomic_DNA"/>
</dbReference>
<dbReference type="PROSITE" id="PS50097">
    <property type="entry name" value="BTB"/>
    <property type="match status" value="1"/>
</dbReference>
<dbReference type="Pfam" id="PF00651">
    <property type="entry name" value="BTB"/>
    <property type="match status" value="1"/>
</dbReference>
<dbReference type="InterPro" id="IPR011333">
    <property type="entry name" value="SKP1/BTB/POZ_sf"/>
</dbReference>
<protein>
    <recommendedName>
        <fullName evidence="1">BTB domain-containing protein</fullName>
    </recommendedName>
</protein>
<evidence type="ECO:0000313" key="3">
    <source>
        <dbReference type="Proteomes" id="UP000766486"/>
    </source>
</evidence>
<dbReference type="Gene3D" id="3.30.710.10">
    <property type="entry name" value="Potassium Channel Kv1.1, Chain A"/>
    <property type="match status" value="1"/>
</dbReference>
<name>A0ABY6U907_BIOOC</name>
<reference evidence="2 3" key="1">
    <citation type="submission" date="2019-06" db="EMBL/GenBank/DDBJ databases">
        <authorList>
            <person name="Broberg M."/>
        </authorList>
    </citation>
    <scope>NUCLEOTIDE SEQUENCE [LARGE SCALE GENOMIC DNA]</scope>
</reference>
<keyword evidence="3" id="KW-1185">Reference proteome</keyword>
<dbReference type="CDD" id="cd18186">
    <property type="entry name" value="BTB_POZ_ZBTB_KLHL-like"/>
    <property type="match status" value="1"/>
</dbReference>
<sequence>MSTAQEPEDSDFMSALLLSGKYSDFTLRCQDVEFQLHKAVICMQSPMFAAALDGNFAEAASGVIVAELFDLNTIQRLIQFFYIGDYDAETPCDAKKLILNLESPSEKSVTPSGTELLSAKSVGDQLKAHIDLNIAADYYQVPELLKMTRDEVEKMLQNHWNASVFPQIFDHVTSVVADSKLQSVVTDAAARHLDGLIQMSEFRELNCISDMTLKLLSSILETTKSAKSPKLRSPKSKAFNKK</sequence>
<gene>
    <name evidence="2" type="ORF">CLO192961_LOCUS197076</name>
</gene>
<dbReference type="PANTHER" id="PTHR47843">
    <property type="entry name" value="BTB DOMAIN-CONTAINING PROTEIN-RELATED"/>
    <property type="match status" value="1"/>
</dbReference>
<feature type="domain" description="BTB" evidence="1">
    <location>
        <begin position="23"/>
        <end position="90"/>
    </location>
</feature>
<proteinExistence type="predicted"/>
<accession>A0ABY6U907</accession>
<evidence type="ECO:0000259" key="1">
    <source>
        <dbReference type="PROSITE" id="PS50097"/>
    </source>
</evidence>
<evidence type="ECO:0000313" key="2">
    <source>
        <dbReference type="EMBL" id="VUC26791.1"/>
    </source>
</evidence>
<dbReference type="PANTHER" id="PTHR47843:SF5">
    <property type="entry name" value="BTB_POZ DOMAIN PROTEIN"/>
    <property type="match status" value="1"/>
</dbReference>